<comment type="caution">
    <text evidence="1">The sequence shown here is derived from an EMBL/GenBank/DDBJ whole genome shotgun (WGS) entry which is preliminary data.</text>
</comment>
<dbReference type="Proteomes" id="UP000215999">
    <property type="component" value="Unassembled WGS sequence"/>
</dbReference>
<organism evidence="1 2">
    <name type="scientific">Photobacterium sanguinicancri</name>
    <dbReference type="NCBI Taxonomy" id="875932"/>
    <lineage>
        <taxon>Bacteria</taxon>
        <taxon>Pseudomonadati</taxon>
        <taxon>Pseudomonadota</taxon>
        <taxon>Gammaproteobacteria</taxon>
        <taxon>Vibrionales</taxon>
        <taxon>Vibrionaceae</taxon>
        <taxon>Photobacterium</taxon>
    </lineage>
</organism>
<sequence>MDAKKALKKLKKKTLIQPSRSAKKLMSLGKTLSVRSRLNIDESVKREMKDISHQALVDAVSELATPLNPLLSWFNEGSSVPMTLAFAGGSSTTVKRVMPIPEQSNPKISLARMPLKSPPCKRCPAMGAGLCKCAVKKFGL</sequence>
<evidence type="ECO:0000313" key="1">
    <source>
        <dbReference type="EMBL" id="OZS41513.1"/>
    </source>
</evidence>
<reference evidence="1 2" key="1">
    <citation type="journal article" date="2016" name="Antonie Van Leeuwenhoek">
        <title>Photobacterium sanguinicancri sp. nov. isolated from marine animals.</title>
        <authorList>
            <person name="Gomez-Gil B."/>
            <person name="Roque A."/>
            <person name="Rotllant G."/>
            <person name="Romalde J.L."/>
            <person name="Doce A."/>
            <person name="Eggermont M."/>
            <person name="Defoirdt T."/>
        </authorList>
    </citation>
    <scope>NUCLEOTIDE SEQUENCE [LARGE SCALE GENOMIC DNA]</scope>
    <source>
        <strain evidence="1 2">CAIM 1827</strain>
    </source>
</reference>
<keyword evidence="2" id="KW-1185">Reference proteome</keyword>
<protein>
    <submittedName>
        <fullName evidence="1">Uncharacterized protein</fullName>
    </submittedName>
</protein>
<evidence type="ECO:0000313" key="2">
    <source>
        <dbReference type="Proteomes" id="UP000215999"/>
    </source>
</evidence>
<proteinExistence type="predicted"/>
<accession>A0ABX4FRR2</accession>
<dbReference type="EMBL" id="NOIF01000297">
    <property type="protein sequence ID" value="OZS41513.1"/>
    <property type="molecule type" value="Genomic_DNA"/>
</dbReference>
<name>A0ABX4FRR2_9GAMM</name>
<gene>
    <name evidence="1" type="ORF">ASV53_23305</name>
</gene>